<keyword evidence="5" id="KW-0175">Coiled coil</keyword>
<evidence type="ECO:0000256" key="5">
    <source>
        <dbReference type="SAM" id="Coils"/>
    </source>
</evidence>
<dbReference type="Gene3D" id="3.90.1750.20">
    <property type="entry name" value="Putative Large Serine Recombinase, Chain B, Domain 2"/>
    <property type="match status" value="1"/>
</dbReference>
<keyword evidence="1" id="KW-0229">DNA integration</keyword>
<evidence type="ECO:0000313" key="8">
    <source>
        <dbReference type="EMBL" id="SDX63995.1"/>
    </source>
</evidence>
<dbReference type="InterPro" id="IPR006118">
    <property type="entry name" value="Recombinase_CS"/>
</dbReference>
<evidence type="ECO:0000256" key="1">
    <source>
        <dbReference type="ARBA" id="ARBA00022908"/>
    </source>
</evidence>
<gene>
    <name evidence="8" type="ORF">SAMN04488081_0908</name>
</gene>
<dbReference type="SMART" id="SM00857">
    <property type="entry name" value="Resolvase"/>
    <property type="match status" value="1"/>
</dbReference>
<dbReference type="InterPro" id="IPR038109">
    <property type="entry name" value="DNA_bind_recomb_sf"/>
</dbReference>
<organism evidence="8 9">
    <name type="scientific">Salimicrobium album</name>
    <dbReference type="NCBI Taxonomy" id="50717"/>
    <lineage>
        <taxon>Bacteria</taxon>
        <taxon>Bacillati</taxon>
        <taxon>Bacillota</taxon>
        <taxon>Bacilli</taxon>
        <taxon>Bacillales</taxon>
        <taxon>Bacillaceae</taxon>
        <taxon>Salimicrobium</taxon>
    </lineage>
</organism>
<accession>A0A1H3DC56</accession>
<dbReference type="Proteomes" id="UP000198647">
    <property type="component" value="Unassembled WGS sequence"/>
</dbReference>
<feature type="domain" description="Recombinase" evidence="7">
    <location>
        <begin position="156"/>
        <end position="260"/>
    </location>
</feature>
<evidence type="ECO:0000256" key="3">
    <source>
        <dbReference type="ARBA" id="ARBA00023172"/>
    </source>
</evidence>
<dbReference type="PANTHER" id="PTHR30461">
    <property type="entry name" value="DNA-INVERTASE FROM LAMBDOID PROPHAGE"/>
    <property type="match status" value="1"/>
</dbReference>
<proteinExistence type="predicted"/>
<dbReference type="RefSeq" id="WP_093105921.1">
    <property type="nucleotide sequence ID" value="NZ_FNOS01000002.1"/>
</dbReference>
<reference evidence="8 9" key="1">
    <citation type="submission" date="2016-10" db="EMBL/GenBank/DDBJ databases">
        <authorList>
            <person name="Varghese N."/>
            <person name="Submissions S."/>
        </authorList>
    </citation>
    <scope>NUCLEOTIDE SEQUENCE [LARGE SCALE GENOMIC DNA]</scope>
    <source>
        <strain evidence="8 9">DSM 20748</strain>
    </source>
</reference>
<dbReference type="InterPro" id="IPR011109">
    <property type="entry name" value="DNA_bind_recombinase_dom"/>
</dbReference>
<dbReference type="PANTHER" id="PTHR30461:SF23">
    <property type="entry name" value="DNA RECOMBINASE-RELATED"/>
    <property type="match status" value="1"/>
</dbReference>
<dbReference type="InterPro" id="IPR050639">
    <property type="entry name" value="SSR_resolvase"/>
</dbReference>
<dbReference type="PROSITE" id="PS51736">
    <property type="entry name" value="RECOMBINASES_3"/>
    <property type="match status" value="1"/>
</dbReference>
<evidence type="ECO:0000259" key="6">
    <source>
        <dbReference type="PROSITE" id="PS51736"/>
    </source>
</evidence>
<comment type="caution">
    <text evidence="8">The sequence shown here is derived from an EMBL/GenBank/DDBJ whole genome shotgun (WGS) entry which is preliminary data.</text>
</comment>
<dbReference type="Pfam" id="PF07508">
    <property type="entry name" value="Recombinase"/>
    <property type="match status" value="1"/>
</dbReference>
<keyword evidence="3" id="KW-0233">DNA recombination</keyword>
<feature type="domain" description="Resolvase/invertase-type recombinase catalytic" evidence="6">
    <location>
        <begin position="2"/>
        <end position="149"/>
    </location>
</feature>
<evidence type="ECO:0000256" key="2">
    <source>
        <dbReference type="ARBA" id="ARBA00023125"/>
    </source>
</evidence>
<dbReference type="PROSITE" id="PS51737">
    <property type="entry name" value="RECOMBINASE_DNA_BIND"/>
    <property type="match status" value="1"/>
</dbReference>
<dbReference type="EMBL" id="FNOS01000002">
    <property type="protein sequence ID" value="SDX63995.1"/>
    <property type="molecule type" value="Genomic_DNA"/>
</dbReference>
<feature type="active site" description="O-(5'-phospho-DNA)-serine intermediate" evidence="4">
    <location>
        <position position="10"/>
    </location>
</feature>
<evidence type="ECO:0000313" key="9">
    <source>
        <dbReference type="Proteomes" id="UP000198647"/>
    </source>
</evidence>
<dbReference type="InterPro" id="IPR036162">
    <property type="entry name" value="Resolvase-like_N_sf"/>
</dbReference>
<evidence type="ECO:0000259" key="7">
    <source>
        <dbReference type="PROSITE" id="PS51737"/>
    </source>
</evidence>
<sequence length="474" mass="56117">MNVGIYIRVSTEEQVKEGFSISAQKQKLEAYCMAQGWDSYKLYVDQGVSAKNTDRPELQRLLEDIKRQKIKTVLVYRLDRFTRSVLDLQNLLNDMEENECAFVSATELYDTTTAMGRMFINVVAAMAQWERENLGERIRMGLVEKARQGKYHAQTPFGFIKKDHKLYPHPERSEVLLDMIQKIEEGYSLQGLATYLNDSPHQPVRGYRWHGTSILSMLRNPVLYGGMMWQGELFEDVHEGLISKERFLHLGKLLTSRQNHKKRKVNSFFTYQMKLVCPQCSTHLTSERNTYERKDGSLLEHNRYTCQKCSRDKRKAVSFSETKFEEAFMNYIETLHVHGVPPEMKEKDPREEIDKKIKQLENQRAKYQKGWANDWISDEEFKTRMEETQYAINEWEEERSQLKAKVETASPEQIEIYAKSIIDNYKKLTPREKHEFLNIAVKDIYFDFKEEWYTGAKGKRQKRRHLWVTKVEFM</sequence>
<name>A0A1H3DC56_9BACI</name>
<keyword evidence="9" id="KW-1185">Reference proteome</keyword>
<dbReference type="Pfam" id="PF00239">
    <property type="entry name" value="Resolvase"/>
    <property type="match status" value="1"/>
</dbReference>
<dbReference type="Gene3D" id="3.40.50.1390">
    <property type="entry name" value="Resolvase, N-terminal catalytic domain"/>
    <property type="match status" value="1"/>
</dbReference>
<feature type="coiled-coil region" evidence="5">
    <location>
        <begin position="350"/>
        <end position="405"/>
    </location>
</feature>
<dbReference type="CDD" id="cd03768">
    <property type="entry name" value="SR_ResInv"/>
    <property type="match status" value="1"/>
</dbReference>
<protein>
    <submittedName>
        <fullName evidence="8">Site-specific DNA recombinase</fullName>
    </submittedName>
</protein>
<dbReference type="InterPro" id="IPR006119">
    <property type="entry name" value="Resolv_N"/>
</dbReference>
<dbReference type="SUPFAM" id="SSF53041">
    <property type="entry name" value="Resolvase-like"/>
    <property type="match status" value="1"/>
</dbReference>
<dbReference type="PROSITE" id="PS00397">
    <property type="entry name" value="RECOMBINASES_1"/>
    <property type="match status" value="1"/>
</dbReference>
<keyword evidence="2" id="KW-0238">DNA-binding</keyword>
<evidence type="ECO:0000256" key="4">
    <source>
        <dbReference type="PROSITE-ProRule" id="PRU10137"/>
    </source>
</evidence>